<protein>
    <recommendedName>
        <fullName evidence="4">Large extracellular alpha-helical protein</fullName>
    </recommendedName>
</protein>
<evidence type="ECO:0000313" key="2">
    <source>
        <dbReference type="EMBL" id="RHA39362.1"/>
    </source>
</evidence>
<dbReference type="RefSeq" id="WP_118767633.1">
    <property type="nucleotide sequence ID" value="NZ_QWKP01000205.1"/>
</dbReference>
<feature type="transmembrane region" description="Helical" evidence="1">
    <location>
        <begin position="12"/>
        <end position="33"/>
    </location>
</feature>
<comment type="caution">
    <text evidence="2">The sequence shown here is derived from an EMBL/GenBank/DDBJ whole genome shotgun (WGS) entry which is preliminary data.</text>
</comment>
<dbReference type="Pfam" id="PF18986">
    <property type="entry name" value="DUF5719"/>
    <property type="match status" value="1"/>
</dbReference>
<evidence type="ECO:0008006" key="4">
    <source>
        <dbReference type="Google" id="ProtNLM"/>
    </source>
</evidence>
<proteinExistence type="predicted"/>
<organism evidence="2 3">
    <name type="scientific">Cellulomonas rhizosphaerae</name>
    <dbReference type="NCBI Taxonomy" id="2293719"/>
    <lineage>
        <taxon>Bacteria</taxon>
        <taxon>Bacillati</taxon>
        <taxon>Actinomycetota</taxon>
        <taxon>Actinomycetes</taxon>
        <taxon>Micrococcales</taxon>
        <taxon>Cellulomonadaceae</taxon>
        <taxon>Cellulomonas</taxon>
    </lineage>
</organism>
<keyword evidence="1" id="KW-1133">Transmembrane helix</keyword>
<dbReference type="OrthoDB" id="3264966at2"/>
<dbReference type="AlphaFoldDB" id="A0A413RK83"/>
<name>A0A413RK83_9CELL</name>
<dbReference type="Proteomes" id="UP000283374">
    <property type="component" value="Unassembled WGS sequence"/>
</dbReference>
<dbReference type="InterPro" id="IPR043777">
    <property type="entry name" value="DUF5719"/>
</dbReference>
<evidence type="ECO:0000313" key="3">
    <source>
        <dbReference type="Proteomes" id="UP000283374"/>
    </source>
</evidence>
<keyword evidence="1" id="KW-0472">Membrane</keyword>
<reference evidence="2 3" key="1">
    <citation type="submission" date="2018-08" db="EMBL/GenBank/DDBJ databases">
        <title>Cellulomonas rhizosphaerae sp. nov., a novel actinomycete isolated from soil.</title>
        <authorList>
            <person name="Tian Y."/>
        </authorList>
    </citation>
    <scope>NUCLEOTIDE SEQUENCE [LARGE SCALE GENOMIC DNA]</scope>
    <source>
        <strain evidence="2 3">NEAU-TCZ24</strain>
    </source>
</reference>
<evidence type="ECO:0000256" key="1">
    <source>
        <dbReference type="SAM" id="Phobius"/>
    </source>
</evidence>
<keyword evidence="3" id="KW-1185">Reference proteome</keyword>
<dbReference type="EMBL" id="QWKP01000205">
    <property type="protein sequence ID" value="RHA39362.1"/>
    <property type="molecule type" value="Genomic_DNA"/>
</dbReference>
<accession>A0A413RK83</accession>
<gene>
    <name evidence="2" type="ORF">D1825_11875</name>
</gene>
<keyword evidence="1" id="KW-0812">Transmembrane</keyword>
<sequence length="523" mass="50884">MSARRTVWLGRAVRAVSGLGVVALVAVIVAGGVRLPEQDVAAPADGTVVDVPPGTVTLTCPGPLILPESSGDKAFDPTPVAPAIALLAAAASSAGGSVAPAAGGDAVATLAAGSAAALVTPAVPLVVRAEPTEAVARVAGAVGSIVTAGDLRGLSAASCQRATTDAWLVGGATDLSSTAQLVISAAGSTPAEVTVAVYGPSGKVDLSASHYLVAPGAQRVVVLGAVAPEQRRVAVRVTATGGAVTAYIQDSVLDGFTPRGTDLVVPGSAPAKHVVVPGLSVIAAGVDSPLSGALRLMVTGKKATTAHIRLLGARGEEDLPGAQEIELEPGEVTDVPLGGLPAGAYTAVIDADLAVVASGLVTRAGAATAVDPAPSMERAWVASAAPGVSGIAAVPAGTRGMLVATAVGGAGDATGTLRAIGDDGRILAERTVTVPAGTTGSWFADTLVGTGPVVPGKQGTATPGVRVAALELVPDDGGARLAWALVADVGRPDGTLISVLSPVPADPASTAVTVRQDPRVGTR</sequence>